<evidence type="ECO:0000259" key="1">
    <source>
        <dbReference type="Pfam" id="PF01764"/>
    </source>
</evidence>
<dbReference type="InterPro" id="IPR002921">
    <property type="entry name" value="Fungal_lipase-type"/>
</dbReference>
<evidence type="ECO:0000313" key="2">
    <source>
        <dbReference type="EMBL" id="KAK9841859.1"/>
    </source>
</evidence>
<dbReference type="CDD" id="cd00519">
    <property type="entry name" value="Lipase_3"/>
    <property type="match status" value="1"/>
</dbReference>
<dbReference type="PANTHER" id="PTHR45856:SF24">
    <property type="entry name" value="FUNGAL LIPASE-LIKE DOMAIN-CONTAINING PROTEIN"/>
    <property type="match status" value="1"/>
</dbReference>
<accession>A0AAW1S6G4</accession>
<dbReference type="InterPro" id="IPR051218">
    <property type="entry name" value="Sec_MonoDiacylglyc_Lipase"/>
</dbReference>
<keyword evidence="3" id="KW-1185">Reference proteome</keyword>
<dbReference type="PANTHER" id="PTHR45856">
    <property type="entry name" value="ALPHA/BETA-HYDROLASES SUPERFAMILY PROTEIN"/>
    <property type="match status" value="1"/>
</dbReference>
<dbReference type="EMBL" id="JALJOU010000010">
    <property type="protein sequence ID" value="KAK9841859.1"/>
    <property type="molecule type" value="Genomic_DNA"/>
</dbReference>
<dbReference type="GO" id="GO:0006629">
    <property type="term" value="P:lipid metabolic process"/>
    <property type="evidence" value="ECO:0007669"/>
    <property type="project" value="InterPro"/>
</dbReference>
<reference evidence="2 3" key="1">
    <citation type="journal article" date="2024" name="Nat. Commun.">
        <title>Phylogenomics reveals the evolutionary origins of lichenization in chlorophyte algae.</title>
        <authorList>
            <person name="Puginier C."/>
            <person name="Libourel C."/>
            <person name="Otte J."/>
            <person name="Skaloud P."/>
            <person name="Haon M."/>
            <person name="Grisel S."/>
            <person name="Petersen M."/>
            <person name="Berrin J.G."/>
            <person name="Delaux P.M."/>
            <person name="Dal Grande F."/>
            <person name="Keller J."/>
        </authorList>
    </citation>
    <scope>NUCLEOTIDE SEQUENCE [LARGE SCALE GENOMIC DNA]</scope>
    <source>
        <strain evidence="2 3">SAG 245.80</strain>
    </source>
</reference>
<dbReference type="Gene3D" id="3.40.50.1820">
    <property type="entry name" value="alpha/beta hydrolase"/>
    <property type="match status" value="1"/>
</dbReference>
<feature type="domain" description="Fungal lipase-type" evidence="1">
    <location>
        <begin position="211"/>
        <end position="353"/>
    </location>
</feature>
<comment type="caution">
    <text evidence="2">The sequence shown here is derived from an EMBL/GenBank/DDBJ whole genome shotgun (WGS) entry which is preliminary data.</text>
</comment>
<organism evidence="2 3">
    <name type="scientific">Elliptochloris bilobata</name>
    <dbReference type="NCBI Taxonomy" id="381761"/>
    <lineage>
        <taxon>Eukaryota</taxon>
        <taxon>Viridiplantae</taxon>
        <taxon>Chlorophyta</taxon>
        <taxon>core chlorophytes</taxon>
        <taxon>Trebouxiophyceae</taxon>
        <taxon>Trebouxiophyceae incertae sedis</taxon>
        <taxon>Elliptochloris clade</taxon>
        <taxon>Elliptochloris</taxon>
    </lineage>
</organism>
<proteinExistence type="predicted"/>
<gene>
    <name evidence="2" type="ORF">WJX81_007817</name>
</gene>
<dbReference type="SUPFAM" id="SSF53474">
    <property type="entry name" value="alpha/beta-Hydrolases"/>
    <property type="match status" value="1"/>
</dbReference>
<dbReference type="Proteomes" id="UP001445335">
    <property type="component" value="Unassembled WGS sequence"/>
</dbReference>
<evidence type="ECO:0000313" key="3">
    <source>
        <dbReference type="Proteomes" id="UP001445335"/>
    </source>
</evidence>
<sequence length="422" mass="44953">MPGHGEDAACHSHIAITETHATPLAAYTEDSVVGQLCQQKEAAAAPLLPYAQVQRMELSYQCGDVTAAALLGDTITRTLTELGYAIVSPLMAALGSQLPSTAAGTSAVVLSALRDAYPAEVMNLASNLDMNTFMDITRGLRWPGGPTGGALRSARHMRVLTKPTLGEYTTMVVLDHAPLPSLPGPITSDTQVVVAAFQAPAPPTQVAFFFHSTETLNPCMWATDFDLTQTAYPAPNCNGCMVHRGFLRAFQSVVANKLPGYTLDAVAANLTGVRPADMTLVLCSGHSLGAALATLCGAWAKAIYPNAVVKVITSGSPRLFNSAAAAWYDRYMGAGNYIRLVNNRDVVPSMPFQHTPVGQFQHVGAPIWMMRSAKELPGNYTAFAAERPEWYTGSVADHNLGYVLAMRQILNCRPSVSMPGAI</sequence>
<protein>
    <recommendedName>
        <fullName evidence="1">Fungal lipase-type domain-containing protein</fullName>
    </recommendedName>
</protein>
<dbReference type="AlphaFoldDB" id="A0AAW1S6G4"/>
<dbReference type="Pfam" id="PF01764">
    <property type="entry name" value="Lipase_3"/>
    <property type="match status" value="1"/>
</dbReference>
<dbReference type="InterPro" id="IPR029058">
    <property type="entry name" value="AB_hydrolase_fold"/>
</dbReference>
<name>A0AAW1S6G4_9CHLO</name>